<feature type="domain" description="Response regulatory" evidence="4">
    <location>
        <begin position="126"/>
        <end position="243"/>
    </location>
</feature>
<organism evidence="6 7">
    <name type="scientific">Desulfatibacillum alkenivorans DSM 16219</name>
    <dbReference type="NCBI Taxonomy" id="1121393"/>
    <lineage>
        <taxon>Bacteria</taxon>
        <taxon>Pseudomonadati</taxon>
        <taxon>Thermodesulfobacteriota</taxon>
        <taxon>Desulfobacteria</taxon>
        <taxon>Desulfobacterales</taxon>
        <taxon>Desulfatibacillaceae</taxon>
        <taxon>Desulfatibacillum</taxon>
    </lineage>
</organism>
<dbReference type="SMART" id="SM00448">
    <property type="entry name" value="REC"/>
    <property type="match status" value="2"/>
</dbReference>
<proteinExistence type="predicted"/>
<dbReference type="InterPro" id="IPR011006">
    <property type="entry name" value="CheY-like_superfamily"/>
</dbReference>
<dbReference type="FunFam" id="3.30.70.270:FF:000001">
    <property type="entry name" value="Diguanylate cyclase domain protein"/>
    <property type="match status" value="1"/>
</dbReference>
<dbReference type="STRING" id="1121393.SAMN02745216_00883"/>
<evidence type="ECO:0000313" key="7">
    <source>
        <dbReference type="Proteomes" id="UP000183994"/>
    </source>
</evidence>
<dbReference type="AlphaFoldDB" id="A0A1M6FQH2"/>
<dbReference type="EC" id="2.7.7.65" evidence="1"/>
<dbReference type="GO" id="GO:0005886">
    <property type="term" value="C:plasma membrane"/>
    <property type="evidence" value="ECO:0007669"/>
    <property type="project" value="TreeGrafter"/>
</dbReference>
<evidence type="ECO:0000256" key="2">
    <source>
        <dbReference type="ARBA" id="ARBA00034247"/>
    </source>
</evidence>
<feature type="modified residue" description="4-aspartylphosphate" evidence="3">
    <location>
        <position position="176"/>
    </location>
</feature>
<sequence>MKKVLLVEDSPLFGDTVKAAIEDEFECRVMWAQTMADAQALLEKHNGDFCVSVLDYNLPDASDGEILDCVLAWNVPSIVFSGIFEDDARDFIWSKRVVDYVLKGGPESIEYLISLIRHIFHARETKVLVVDDSRVFRAMASELLSVRQYQIFQAENGREALEIMQEHPDIRMAIIDYYMPEMDGIALTNELRRRYNRDQLAIIGVSTEGGGMISAQFIKSGANDFLNKPFLTEEFYCRITQNIDLLRHIKRVKELSSRDYLTNLFNRRSFFEYGQKLYASAMRDQTVIAVAMLDVDEFKSVNDSFGHDAGDEVLKTVADTLMESFRETDIVSRFGGDEFCIIMANPDKNEMPALLERIRTAVENKYIEVDGQQVNVSISVGACTELCDSLDIMIKKADQMLRQAKCAGKNNVQLVTAC</sequence>
<dbReference type="Gene3D" id="3.30.70.270">
    <property type="match status" value="1"/>
</dbReference>
<gene>
    <name evidence="6" type="ORF">SAMN02745216_00883</name>
</gene>
<dbReference type="RefSeq" id="WP_073473317.1">
    <property type="nucleotide sequence ID" value="NZ_FQZU01000003.1"/>
</dbReference>
<dbReference type="InterPro" id="IPR029787">
    <property type="entry name" value="Nucleotide_cyclase"/>
</dbReference>
<feature type="domain" description="Response regulatory" evidence="4">
    <location>
        <begin position="3"/>
        <end position="118"/>
    </location>
</feature>
<keyword evidence="7" id="KW-1185">Reference proteome</keyword>
<dbReference type="Proteomes" id="UP000183994">
    <property type="component" value="Unassembled WGS sequence"/>
</dbReference>
<dbReference type="SUPFAM" id="SSF55073">
    <property type="entry name" value="Nucleotide cyclase"/>
    <property type="match status" value="1"/>
</dbReference>
<dbReference type="Pfam" id="PF00990">
    <property type="entry name" value="GGDEF"/>
    <property type="match status" value="1"/>
</dbReference>
<dbReference type="SUPFAM" id="SSF52172">
    <property type="entry name" value="CheY-like"/>
    <property type="match status" value="2"/>
</dbReference>
<dbReference type="InterPro" id="IPR043128">
    <property type="entry name" value="Rev_trsase/Diguanyl_cyclase"/>
</dbReference>
<dbReference type="InterPro" id="IPR000160">
    <property type="entry name" value="GGDEF_dom"/>
</dbReference>
<evidence type="ECO:0000256" key="3">
    <source>
        <dbReference type="PROSITE-ProRule" id="PRU00169"/>
    </source>
</evidence>
<dbReference type="GO" id="GO:1902201">
    <property type="term" value="P:negative regulation of bacterial-type flagellum-dependent cell motility"/>
    <property type="evidence" value="ECO:0007669"/>
    <property type="project" value="TreeGrafter"/>
</dbReference>
<dbReference type="CDD" id="cd17544">
    <property type="entry name" value="REC_2_GGDEF"/>
    <property type="match status" value="1"/>
</dbReference>
<dbReference type="GO" id="GO:0052621">
    <property type="term" value="F:diguanylate cyclase activity"/>
    <property type="evidence" value="ECO:0007669"/>
    <property type="project" value="UniProtKB-EC"/>
</dbReference>
<feature type="domain" description="GGDEF" evidence="5">
    <location>
        <begin position="286"/>
        <end position="417"/>
    </location>
</feature>
<dbReference type="Gene3D" id="3.40.50.2300">
    <property type="match status" value="2"/>
</dbReference>
<dbReference type="PANTHER" id="PTHR45138">
    <property type="entry name" value="REGULATORY COMPONENTS OF SENSORY TRANSDUCTION SYSTEM"/>
    <property type="match status" value="1"/>
</dbReference>
<feature type="modified residue" description="4-aspartylphosphate" evidence="3">
    <location>
        <position position="55"/>
    </location>
</feature>
<dbReference type="OrthoDB" id="9778432at2"/>
<evidence type="ECO:0000259" key="4">
    <source>
        <dbReference type="PROSITE" id="PS50110"/>
    </source>
</evidence>
<reference evidence="7" key="1">
    <citation type="submission" date="2016-11" db="EMBL/GenBank/DDBJ databases">
        <authorList>
            <person name="Varghese N."/>
            <person name="Submissions S."/>
        </authorList>
    </citation>
    <scope>NUCLEOTIDE SEQUENCE [LARGE SCALE GENOMIC DNA]</scope>
    <source>
        <strain evidence="7">DSM 16219</strain>
    </source>
</reference>
<comment type="catalytic activity">
    <reaction evidence="2">
        <text>2 GTP = 3',3'-c-di-GMP + 2 diphosphate</text>
        <dbReference type="Rhea" id="RHEA:24898"/>
        <dbReference type="ChEBI" id="CHEBI:33019"/>
        <dbReference type="ChEBI" id="CHEBI:37565"/>
        <dbReference type="ChEBI" id="CHEBI:58805"/>
        <dbReference type="EC" id="2.7.7.65"/>
    </reaction>
</comment>
<keyword evidence="3" id="KW-0597">Phosphoprotein</keyword>
<dbReference type="PROSITE" id="PS50887">
    <property type="entry name" value="GGDEF"/>
    <property type="match status" value="1"/>
</dbReference>
<protein>
    <recommendedName>
        <fullName evidence="1">diguanylate cyclase</fullName>
        <ecNumber evidence="1">2.7.7.65</ecNumber>
    </recommendedName>
</protein>
<dbReference type="SMART" id="SM00267">
    <property type="entry name" value="GGDEF"/>
    <property type="match status" value="1"/>
</dbReference>
<dbReference type="GO" id="GO:0000160">
    <property type="term" value="P:phosphorelay signal transduction system"/>
    <property type="evidence" value="ECO:0007669"/>
    <property type="project" value="InterPro"/>
</dbReference>
<name>A0A1M6FQH2_9BACT</name>
<accession>A0A1M6FQH2</accession>
<dbReference type="Pfam" id="PF00072">
    <property type="entry name" value="Response_reg"/>
    <property type="match status" value="1"/>
</dbReference>
<evidence type="ECO:0000259" key="5">
    <source>
        <dbReference type="PROSITE" id="PS50887"/>
    </source>
</evidence>
<dbReference type="InterPro" id="IPR001789">
    <property type="entry name" value="Sig_transdc_resp-reg_receiver"/>
</dbReference>
<dbReference type="NCBIfam" id="TIGR00254">
    <property type="entry name" value="GGDEF"/>
    <property type="match status" value="1"/>
</dbReference>
<dbReference type="GO" id="GO:0043709">
    <property type="term" value="P:cell adhesion involved in single-species biofilm formation"/>
    <property type="evidence" value="ECO:0007669"/>
    <property type="project" value="TreeGrafter"/>
</dbReference>
<dbReference type="InterPro" id="IPR050469">
    <property type="entry name" value="Diguanylate_Cyclase"/>
</dbReference>
<dbReference type="PROSITE" id="PS50110">
    <property type="entry name" value="RESPONSE_REGULATORY"/>
    <property type="match status" value="2"/>
</dbReference>
<dbReference type="EMBL" id="FQZU01000003">
    <property type="protein sequence ID" value="SHI99914.1"/>
    <property type="molecule type" value="Genomic_DNA"/>
</dbReference>
<dbReference type="PANTHER" id="PTHR45138:SF9">
    <property type="entry name" value="DIGUANYLATE CYCLASE DGCM-RELATED"/>
    <property type="match status" value="1"/>
</dbReference>
<evidence type="ECO:0000256" key="1">
    <source>
        <dbReference type="ARBA" id="ARBA00012528"/>
    </source>
</evidence>
<evidence type="ECO:0000313" key="6">
    <source>
        <dbReference type="EMBL" id="SHI99914.1"/>
    </source>
</evidence>
<dbReference type="CDD" id="cd01949">
    <property type="entry name" value="GGDEF"/>
    <property type="match status" value="1"/>
</dbReference>